<evidence type="ECO:0000313" key="6">
    <source>
        <dbReference type="EMBL" id="KAK3906857.1"/>
    </source>
</evidence>
<keyword evidence="4" id="KW-0269">Exonuclease</keyword>
<dbReference type="GO" id="GO:0000175">
    <property type="term" value="F:3'-5'-RNA exonuclease activity"/>
    <property type="evidence" value="ECO:0007669"/>
    <property type="project" value="InterPro"/>
</dbReference>
<dbReference type="EMBL" id="MU855318">
    <property type="protein sequence ID" value="KAK3906857.1"/>
    <property type="molecule type" value="Genomic_DNA"/>
</dbReference>
<evidence type="ECO:0000256" key="4">
    <source>
        <dbReference type="ARBA" id="ARBA00022839"/>
    </source>
</evidence>
<comment type="similarity">
    <text evidence="1">Belongs to the oligoribonuclease family.</text>
</comment>
<protein>
    <submittedName>
        <fullName evidence="6">Ribonuclease H-like domain-containing protein</fullName>
    </submittedName>
</protein>
<dbReference type="Proteomes" id="UP001303889">
    <property type="component" value="Unassembled WGS sequence"/>
</dbReference>
<dbReference type="SUPFAM" id="SSF53098">
    <property type="entry name" value="Ribonuclease H-like"/>
    <property type="match status" value="1"/>
</dbReference>
<dbReference type="Pfam" id="PF00929">
    <property type="entry name" value="RNase_T"/>
    <property type="match status" value="1"/>
</dbReference>
<reference evidence="6" key="2">
    <citation type="submission" date="2023-05" db="EMBL/GenBank/DDBJ databases">
        <authorList>
            <consortium name="Lawrence Berkeley National Laboratory"/>
            <person name="Steindorff A."/>
            <person name="Hensen N."/>
            <person name="Bonometti L."/>
            <person name="Westerberg I."/>
            <person name="Brannstrom I.O."/>
            <person name="Guillou S."/>
            <person name="Cros-Aarteil S."/>
            <person name="Calhoun S."/>
            <person name="Haridas S."/>
            <person name="Kuo A."/>
            <person name="Mondo S."/>
            <person name="Pangilinan J."/>
            <person name="Riley R."/>
            <person name="Labutti K."/>
            <person name="Andreopoulos B."/>
            <person name="Lipzen A."/>
            <person name="Chen C."/>
            <person name="Yanf M."/>
            <person name="Daum C."/>
            <person name="Ng V."/>
            <person name="Clum A."/>
            <person name="Ohm R."/>
            <person name="Martin F."/>
            <person name="Silar P."/>
            <person name="Natvig D."/>
            <person name="Lalanne C."/>
            <person name="Gautier V."/>
            <person name="Ament-Velasquez S.L."/>
            <person name="Kruys A."/>
            <person name="Hutchinson M.I."/>
            <person name="Powell A.J."/>
            <person name="Barry K."/>
            <person name="Miller A.N."/>
            <person name="Grigoriev I.V."/>
            <person name="Debuchy R."/>
            <person name="Gladieux P."/>
            <person name="Thoren M.H."/>
            <person name="Johannesson H."/>
        </authorList>
    </citation>
    <scope>NUCLEOTIDE SEQUENCE</scope>
    <source>
        <strain evidence="6">CBS 103.79</strain>
    </source>
</reference>
<comment type="caution">
    <text evidence="6">The sequence shown here is derived from an EMBL/GenBank/DDBJ whole genome shotgun (WGS) entry which is preliminary data.</text>
</comment>
<keyword evidence="3" id="KW-0378">Hydrolase</keyword>
<dbReference type="InterPro" id="IPR012337">
    <property type="entry name" value="RNaseH-like_sf"/>
</dbReference>
<dbReference type="InterPro" id="IPR022894">
    <property type="entry name" value="Oligoribonuclease"/>
</dbReference>
<evidence type="ECO:0000256" key="2">
    <source>
        <dbReference type="ARBA" id="ARBA00022722"/>
    </source>
</evidence>
<keyword evidence="7" id="KW-1185">Reference proteome</keyword>
<proteinExistence type="inferred from homology"/>
<reference evidence="6" key="1">
    <citation type="journal article" date="2023" name="Mol. Phylogenet. Evol.">
        <title>Genome-scale phylogeny and comparative genomics of the fungal order Sordariales.</title>
        <authorList>
            <person name="Hensen N."/>
            <person name="Bonometti L."/>
            <person name="Westerberg I."/>
            <person name="Brannstrom I.O."/>
            <person name="Guillou S."/>
            <person name="Cros-Aarteil S."/>
            <person name="Calhoun S."/>
            <person name="Haridas S."/>
            <person name="Kuo A."/>
            <person name="Mondo S."/>
            <person name="Pangilinan J."/>
            <person name="Riley R."/>
            <person name="LaButti K."/>
            <person name="Andreopoulos B."/>
            <person name="Lipzen A."/>
            <person name="Chen C."/>
            <person name="Yan M."/>
            <person name="Daum C."/>
            <person name="Ng V."/>
            <person name="Clum A."/>
            <person name="Steindorff A."/>
            <person name="Ohm R.A."/>
            <person name="Martin F."/>
            <person name="Silar P."/>
            <person name="Natvig D.O."/>
            <person name="Lalanne C."/>
            <person name="Gautier V."/>
            <person name="Ament-Velasquez S.L."/>
            <person name="Kruys A."/>
            <person name="Hutchinson M.I."/>
            <person name="Powell A.J."/>
            <person name="Barry K."/>
            <person name="Miller A.N."/>
            <person name="Grigoriev I.V."/>
            <person name="Debuchy R."/>
            <person name="Gladieux P."/>
            <person name="Hiltunen Thoren M."/>
            <person name="Johannesson H."/>
        </authorList>
    </citation>
    <scope>NUCLEOTIDE SEQUENCE</scope>
    <source>
        <strain evidence="6">CBS 103.79</strain>
    </source>
</reference>
<feature type="domain" description="Exonuclease" evidence="5">
    <location>
        <begin position="21"/>
        <end position="198"/>
    </location>
</feature>
<dbReference type="AlphaFoldDB" id="A0AAN6RX80"/>
<dbReference type="InterPro" id="IPR036397">
    <property type="entry name" value="RNaseH_sf"/>
</dbReference>
<dbReference type="InterPro" id="IPR013520">
    <property type="entry name" value="Ribonucl_H"/>
</dbReference>
<accession>A0AAN6RX80</accession>
<dbReference type="GO" id="GO:0005739">
    <property type="term" value="C:mitochondrion"/>
    <property type="evidence" value="ECO:0007669"/>
    <property type="project" value="TreeGrafter"/>
</dbReference>
<keyword evidence="2" id="KW-0540">Nuclease</keyword>
<dbReference type="PANTHER" id="PTHR11046:SF0">
    <property type="entry name" value="OLIGORIBONUCLEASE, MITOCHONDRIAL"/>
    <property type="match status" value="1"/>
</dbReference>
<dbReference type="Gene3D" id="3.30.420.10">
    <property type="entry name" value="Ribonuclease H-like superfamily/Ribonuclease H"/>
    <property type="match status" value="1"/>
</dbReference>
<sequence length="220" mass="24119">MSAPVGGSAASEASLARSRDVLVWIDCEMTGLDPDTDSIIEIYCLITDSQLELLDEAGWGTVVHQTAERMAMMDEWCTRVHGNSGLTAAVIESTVTPQQAASGLLAYIQRHVPEKGVALLAGNSVHADRAFLRKGPYQEVLDHLHYRILDVSSIKEAARRWCPHIASAAPRKRALHKAKDDILESIQEAKYYRTAVFHAGRQGLVQSSLPVSKNDEDSNN</sequence>
<dbReference type="GO" id="GO:0003676">
    <property type="term" value="F:nucleic acid binding"/>
    <property type="evidence" value="ECO:0007669"/>
    <property type="project" value="InterPro"/>
</dbReference>
<evidence type="ECO:0000256" key="1">
    <source>
        <dbReference type="ARBA" id="ARBA00009921"/>
    </source>
</evidence>
<gene>
    <name evidence="6" type="ORF">C8A05DRAFT_29288</name>
</gene>
<dbReference type="PANTHER" id="PTHR11046">
    <property type="entry name" value="OLIGORIBONUCLEASE, MITOCHONDRIAL"/>
    <property type="match status" value="1"/>
</dbReference>
<dbReference type="CDD" id="cd06135">
    <property type="entry name" value="Orn"/>
    <property type="match status" value="1"/>
</dbReference>
<evidence type="ECO:0000259" key="5">
    <source>
        <dbReference type="SMART" id="SM00479"/>
    </source>
</evidence>
<evidence type="ECO:0000313" key="7">
    <source>
        <dbReference type="Proteomes" id="UP001303889"/>
    </source>
</evidence>
<dbReference type="SMART" id="SM00479">
    <property type="entry name" value="EXOIII"/>
    <property type="match status" value="1"/>
</dbReference>
<name>A0AAN6RX80_9PEZI</name>
<dbReference type="NCBIfam" id="NF003765">
    <property type="entry name" value="PRK05359.1"/>
    <property type="match status" value="1"/>
</dbReference>
<dbReference type="FunFam" id="3.30.420.10:FF:000003">
    <property type="entry name" value="Oligoribonuclease"/>
    <property type="match status" value="1"/>
</dbReference>
<evidence type="ECO:0000256" key="3">
    <source>
        <dbReference type="ARBA" id="ARBA00022801"/>
    </source>
</evidence>
<organism evidence="6 7">
    <name type="scientific">Staphylotrichum tortipilum</name>
    <dbReference type="NCBI Taxonomy" id="2831512"/>
    <lineage>
        <taxon>Eukaryota</taxon>
        <taxon>Fungi</taxon>
        <taxon>Dikarya</taxon>
        <taxon>Ascomycota</taxon>
        <taxon>Pezizomycotina</taxon>
        <taxon>Sordariomycetes</taxon>
        <taxon>Sordariomycetidae</taxon>
        <taxon>Sordariales</taxon>
        <taxon>Chaetomiaceae</taxon>
        <taxon>Staphylotrichum</taxon>
    </lineage>
</organism>